<name>A0A9P8CJ47_9HELO</name>
<dbReference type="Proteomes" id="UP000887226">
    <property type="component" value="Unassembled WGS sequence"/>
</dbReference>
<keyword evidence="1 2" id="KW-0728">SH3 domain</keyword>
<dbReference type="AlphaFoldDB" id="A0A9P8CJ47"/>
<keyword evidence="6" id="KW-1185">Reference proteome</keyword>
<evidence type="ECO:0000313" key="5">
    <source>
        <dbReference type="EMBL" id="KAG9247126.1"/>
    </source>
</evidence>
<feature type="compositionally biased region" description="Polar residues" evidence="3">
    <location>
        <begin position="374"/>
        <end position="391"/>
    </location>
</feature>
<evidence type="ECO:0000256" key="2">
    <source>
        <dbReference type="PROSITE-ProRule" id="PRU00192"/>
    </source>
</evidence>
<dbReference type="InterPro" id="IPR036028">
    <property type="entry name" value="SH3-like_dom_sf"/>
</dbReference>
<reference evidence="5" key="1">
    <citation type="journal article" date="2021" name="IMA Fungus">
        <title>Genomic characterization of three marine fungi, including Emericellopsis atlantica sp. nov. with signatures of a generalist lifestyle and marine biomass degradation.</title>
        <authorList>
            <person name="Hagestad O.C."/>
            <person name="Hou L."/>
            <person name="Andersen J.H."/>
            <person name="Hansen E.H."/>
            <person name="Altermark B."/>
            <person name="Li C."/>
            <person name="Kuhnert E."/>
            <person name="Cox R.J."/>
            <person name="Crous P.W."/>
            <person name="Spatafora J.W."/>
            <person name="Lail K."/>
            <person name="Amirebrahimi M."/>
            <person name="Lipzen A."/>
            <person name="Pangilinan J."/>
            <person name="Andreopoulos W."/>
            <person name="Hayes R.D."/>
            <person name="Ng V."/>
            <person name="Grigoriev I.V."/>
            <person name="Jackson S.A."/>
            <person name="Sutton T.D.S."/>
            <person name="Dobson A.D.W."/>
            <person name="Rama T."/>
        </authorList>
    </citation>
    <scope>NUCLEOTIDE SEQUENCE</scope>
    <source>
        <strain evidence="5">TRa3180A</strain>
    </source>
</reference>
<dbReference type="Pfam" id="PF00018">
    <property type="entry name" value="SH3_1"/>
    <property type="match status" value="1"/>
</dbReference>
<dbReference type="SUPFAM" id="SSF50044">
    <property type="entry name" value="SH3-domain"/>
    <property type="match status" value="1"/>
</dbReference>
<feature type="region of interest" description="Disordered" evidence="3">
    <location>
        <begin position="345"/>
        <end position="394"/>
    </location>
</feature>
<sequence length="515" mass="56587">MDDRRRLCATISYRDQLQLQLQLVTKWNCIQHIESSKGKLPGANKNEGQAEKGELNPEMIMINRNPISNGPAAKDVYEDRPTSNDSTTTSSSVNSTEVLESLDNLSEDLNLDQASSLVRSSSRHIVNLAVDFANSPQGPDRSSSAGAFPRNVSQPILPTGTRSASFHVPTQTEDLSTCDFREIRNRRTRNRLHQDTTVGSNFKSGREAGSPEKFKRPYKHKLIPADTLSIQKTRPYTSQTTERSAHLYFTHTKLHDIGQKVPSTTYNCTKHQDCTDCRNIEYAYPENKTMSTFMLPEERNKIIGNNRSLRNIKNELETLAENGAISDAAFDEIMKYLPAESTLGATSRGGRAAAPPPSASMEKLSMNDNPPPSYQSTGPPALPTRNSTSTPKPKEVMRASALYTYESVGDCCFNVGDEIIVMKIVNDDWWVGKNAKTGSEGAFPKTYVQPRNGSSTGNYYNGENAVPPMQISEQAGEKQPSKGREMGEKFGKKLGSAAIFGAGATIGGNIVNGIF</sequence>
<dbReference type="InterPro" id="IPR001452">
    <property type="entry name" value="SH3_domain"/>
</dbReference>
<feature type="compositionally biased region" description="Low complexity" evidence="3">
    <location>
        <begin position="83"/>
        <end position="96"/>
    </location>
</feature>
<feature type="region of interest" description="Disordered" evidence="3">
    <location>
        <begin position="37"/>
        <end position="56"/>
    </location>
</feature>
<feature type="domain" description="SH3" evidence="4">
    <location>
        <begin position="394"/>
        <end position="453"/>
    </location>
</feature>
<comment type="caution">
    <text evidence="5">The sequence shown here is derived from an EMBL/GenBank/DDBJ whole genome shotgun (WGS) entry which is preliminary data.</text>
</comment>
<gene>
    <name evidence="5" type="ORF">BJ878DRAFT_539588</name>
</gene>
<evidence type="ECO:0000256" key="3">
    <source>
        <dbReference type="SAM" id="MobiDB-lite"/>
    </source>
</evidence>
<protein>
    <recommendedName>
        <fullName evidence="4">SH3 domain-containing protein</fullName>
    </recommendedName>
</protein>
<evidence type="ECO:0000313" key="6">
    <source>
        <dbReference type="Proteomes" id="UP000887226"/>
    </source>
</evidence>
<dbReference type="SMART" id="SM00326">
    <property type="entry name" value="SH3"/>
    <property type="match status" value="1"/>
</dbReference>
<accession>A0A9P8CJ47</accession>
<proteinExistence type="predicted"/>
<dbReference type="OrthoDB" id="6250593at2759"/>
<dbReference type="Gene3D" id="2.30.30.40">
    <property type="entry name" value="SH3 Domains"/>
    <property type="match status" value="1"/>
</dbReference>
<dbReference type="PROSITE" id="PS50002">
    <property type="entry name" value="SH3"/>
    <property type="match status" value="1"/>
</dbReference>
<evidence type="ECO:0000256" key="1">
    <source>
        <dbReference type="ARBA" id="ARBA00022443"/>
    </source>
</evidence>
<dbReference type="EMBL" id="MU253781">
    <property type="protein sequence ID" value="KAG9247126.1"/>
    <property type="molecule type" value="Genomic_DNA"/>
</dbReference>
<feature type="region of interest" description="Disordered" evidence="3">
    <location>
        <begin position="64"/>
        <end position="96"/>
    </location>
</feature>
<evidence type="ECO:0000259" key="4">
    <source>
        <dbReference type="PROSITE" id="PS50002"/>
    </source>
</evidence>
<organism evidence="5 6">
    <name type="scientific">Calycina marina</name>
    <dbReference type="NCBI Taxonomy" id="1763456"/>
    <lineage>
        <taxon>Eukaryota</taxon>
        <taxon>Fungi</taxon>
        <taxon>Dikarya</taxon>
        <taxon>Ascomycota</taxon>
        <taxon>Pezizomycotina</taxon>
        <taxon>Leotiomycetes</taxon>
        <taxon>Helotiales</taxon>
        <taxon>Pezizellaceae</taxon>
        <taxon>Calycina</taxon>
    </lineage>
</organism>